<gene>
    <name evidence="2" type="ORF">SAMN04487751_1727</name>
</gene>
<keyword evidence="1" id="KW-0812">Transmembrane</keyword>
<dbReference type="Proteomes" id="UP000198702">
    <property type="component" value="Unassembled WGS sequence"/>
</dbReference>
<accession>A0A7Z7GD06</accession>
<keyword evidence="1" id="KW-1133">Transmembrane helix</keyword>
<evidence type="ECO:0000313" key="3">
    <source>
        <dbReference type="Proteomes" id="UP000198702"/>
    </source>
</evidence>
<sequence length="138" mass="14540">MAEWRAGQSRRFLWFHLVAVTAIIAGLLAMHSLSLEEDAAGTVVSSAVVAGPDAAASVPVSGPPAPSCDETICETSHAATAVTCLIALMTLIILFLPARNGWISLLAGLRFLRGRSDLFTSGWPLLRPSLIALSISRT</sequence>
<protein>
    <submittedName>
        <fullName evidence="2">Uncharacterized protein</fullName>
    </submittedName>
</protein>
<organism evidence="2 3">
    <name type="scientific">Microbacterium saccharophilum</name>
    <dbReference type="NCBI Taxonomy" id="1213358"/>
    <lineage>
        <taxon>Bacteria</taxon>
        <taxon>Bacillati</taxon>
        <taxon>Actinomycetota</taxon>
        <taxon>Actinomycetes</taxon>
        <taxon>Micrococcales</taxon>
        <taxon>Microbacteriaceae</taxon>
        <taxon>Microbacterium</taxon>
    </lineage>
</organism>
<reference evidence="2 3" key="1">
    <citation type="submission" date="2016-10" db="EMBL/GenBank/DDBJ databases">
        <authorList>
            <person name="Varghese N."/>
            <person name="Submissions S."/>
        </authorList>
    </citation>
    <scope>NUCLEOTIDE SEQUENCE [LARGE SCALE GENOMIC DNA]</scope>
    <source>
        <strain evidence="2 3">UNC380MFSha3.1</strain>
    </source>
</reference>
<dbReference type="EMBL" id="FOQZ01000002">
    <property type="protein sequence ID" value="SFI46630.1"/>
    <property type="molecule type" value="Genomic_DNA"/>
</dbReference>
<evidence type="ECO:0000313" key="2">
    <source>
        <dbReference type="EMBL" id="SFI46630.1"/>
    </source>
</evidence>
<comment type="caution">
    <text evidence="2">The sequence shown here is derived from an EMBL/GenBank/DDBJ whole genome shotgun (WGS) entry which is preliminary data.</text>
</comment>
<keyword evidence="1" id="KW-0472">Membrane</keyword>
<name>A0A7Z7GD06_9MICO</name>
<feature type="transmembrane region" description="Helical" evidence="1">
    <location>
        <begin position="78"/>
        <end position="96"/>
    </location>
</feature>
<proteinExistence type="predicted"/>
<evidence type="ECO:0000256" key="1">
    <source>
        <dbReference type="SAM" id="Phobius"/>
    </source>
</evidence>
<feature type="transmembrane region" description="Helical" evidence="1">
    <location>
        <begin position="12"/>
        <end position="33"/>
    </location>
</feature>
<dbReference type="AlphaFoldDB" id="A0A7Z7GD06"/>